<dbReference type="OrthoDB" id="2320332at2759"/>
<dbReference type="EMBL" id="KV442027">
    <property type="protein sequence ID" value="OAQ31885.1"/>
    <property type="molecule type" value="Genomic_DNA"/>
</dbReference>
<gene>
    <name evidence="1" type="ORF">K457DRAFT_91465</name>
</gene>
<proteinExistence type="predicted"/>
<accession>A0A197K327</accession>
<dbReference type="STRING" id="1314771.A0A197K327"/>
<organism evidence="1 2">
    <name type="scientific">Linnemannia elongata AG-77</name>
    <dbReference type="NCBI Taxonomy" id="1314771"/>
    <lineage>
        <taxon>Eukaryota</taxon>
        <taxon>Fungi</taxon>
        <taxon>Fungi incertae sedis</taxon>
        <taxon>Mucoromycota</taxon>
        <taxon>Mortierellomycotina</taxon>
        <taxon>Mortierellomycetes</taxon>
        <taxon>Mortierellales</taxon>
        <taxon>Mortierellaceae</taxon>
        <taxon>Linnemannia</taxon>
    </lineage>
</organism>
<evidence type="ECO:0000313" key="1">
    <source>
        <dbReference type="EMBL" id="OAQ31885.1"/>
    </source>
</evidence>
<name>A0A197K327_9FUNG</name>
<dbReference type="AlphaFoldDB" id="A0A197K327"/>
<dbReference type="Gene3D" id="3.30.530.20">
    <property type="match status" value="1"/>
</dbReference>
<evidence type="ECO:0000313" key="2">
    <source>
        <dbReference type="Proteomes" id="UP000078512"/>
    </source>
</evidence>
<protein>
    <submittedName>
        <fullName evidence="1">DUF1857-domain-containing protein</fullName>
    </submittedName>
</protein>
<dbReference type="InterPro" id="IPR015075">
    <property type="entry name" value="AtaL"/>
</dbReference>
<dbReference type="Proteomes" id="UP000078512">
    <property type="component" value="Unassembled WGS sequence"/>
</dbReference>
<dbReference type="InterPro" id="IPR023393">
    <property type="entry name" value="START-like_dom_sf"/>
</dbReference>
<reference evidence="1 2" key="1">
    <citation type="submission" date="2016-05" db="EMBL/GenBank/DDBJ databases">
        <title>Genome sequencing reveals origins of a unique bacterial endosymbiosis in the earliest lineages of terrestrial Fungi.</title>
        <authorList>
            <consortium name="DOE Joint Genome Institute"/>
            <person name="Uehling J."/>
            <person name="Gryganskyi A."/>
            <person name="Hameed K."/>
            <person name="Tschaplinski T."/>
            <person name="Misztal P."/>
            <person name="Wu S."/>
            <person name="Desiro A."/>
            <person name="Vande Pol N."/>
            <person name="Du Z.-Y."/>
            <person name="Zienkiewicz A."/>
            <person name="Zienkiewicz K."/>
            <person name="Morin E."/>
            <person name="Tisserant E."/>
            <person name="Splivallo R."/>
            <person name="Hainaut M."/>
            <person name="Henrissat B."/>
            <person name="Ohm R."/>
            <person name="Kuo A."/>
            <person name="Yan J."/>
            <person name="Lipzen A."/>
            <person name="Nolan M."/>
            <person name="Labutti K."/>
            <person name="Barry K."/>
            <person name="Goldstein A."/>
            <person name="Labbe J."/>
            <person name="Schadt C."/>
            <person name="Tuskan G."/>
            <person name="Grigoriev I."/>
            <person name="Martin F."/>
            <person name="Vilgalys R."/>
            <person name="Bonito G."/>
        </authorList>
    </citation>
    <scope>NUCLEOTIDE SEQUENCE [LARGE SCALE GENOMIC DNA]</scope>
    <source>
        <strain evidence="1 2">AG-77</strain>
    </source>
</reference>
<dbReference type="Pfam" id="PF08982">
    <property type="entry name" value="AtaL"/>
    <property type="match status" value="1"/>
</dbReference>
<sequence length="163" mass="18215">MSTTNFSFTTPINPPGEELVLTRPQVWAGLRHKVRHANEFVPMIHTCEVVSEEANVVTRVVTFENGKSPMREVCTEHEPSRIEFILEDGSKVQNVLSLGTSPNSTGSDKDLFLTYAFEWKVPQGVTKGTPQWDEMLADHTKRSSGSLLNTVKVLRSMAKDGRI</sequence>
<keyword evidence="2" id="KW-1185">Reference proteome</keyword>
<dbReference type="SUPFAM" id="SSF55961">
    <property type="entry name" value="Bet v1-like"/>
    <property type="match status" value="1"/>
</dbReference>